<organism evidence="5 6">
    <name type="scientific">Hucho hucho</name>
    <name type="common">huchen</name>
    <dbReference type="NCBI Taxonomy" id="62062"/>
    <lineage>
        <taxon>Eukaryota</taxon>
        <taxon>Metazoa</taxon>
        <taxon>Chordata</taxon>
        <taxon>Craniata</taxon>
        <taxon>Vertebrata</taxon>
        <taxon>Euteleostomi</taxon>
        <taxon>Actinopterygii</taxon>
        <taxon>Neopterygii</taxon>
        <taxon>Teleostei</taxon>
        <taxon>Protacanthopterygii</taxon>
        <taxon>Salmoniformes</taxon>
        <taxon>Salmonidae</taxon>
        <taxon>Salmoninae</taxon>
        <taxon>Hucho</taxon>
    </lineage>
</organism>
<evidence type="ECO:0000256" key="2">
    <source>
        <dbReference type="ARBA" id="ARBA00022723"/>
    </source>
</evidence>
<accession>A0A4W5PNK6</accession>
<protein>
    <submittedName>
        <fullName evidence="5">Alcohol dehydrogenase 5</fullName>
    </submittedName>
</protein>
<dbReference type="PANTHER" id="PTHR43880">
    <property type="entry name" value="ALCOHOL DEHYDROGENASE"/>
    <property type="match status" value="1"/>
</dbReference>
<evidence type="ECO:0000256" key="4">
    <source>
        <dbReference type="ARBA" id="ARBA00023027"/>
    </source>
</evidence>
<dbReference type="Proteomes" id="UP000314982">
    <property type="component" value="Unassembled WGS sequence"/>
</dbReference>
<reference evidence="5" key="3">
    <citation type="submission" date="2025-09" db="UniProtKB">
        <authorList>
            <consortium name="Ensembl"/>
        </authorList>
    </citation>
    <scope>IDENTIFICATION</scope>
</reference>
<dbReference type="GO" id="GO:0008270">
    <property type="term" value="F:zinc ion binding"/>
    <property type="evidence" value="ECO:0007669"/>
    <property type="project" value="TreeGrafter"/>
</dbReference>
<dbReference type="AlphaFoldDB" id="A0A4W5PNK6"/>
<keyword evidence="6" id="KW-1185">Reference proteome</keyword>
<dbReference type="STRING" id="62062.ENSHHUP00000063205"/>
<evidence type="ECO:0000313" key="6">
    <source>
        <dbReference type="Proteomes" id="UP000314982"/>
    </source>
</evidence>
<dbReference type="SUPFAM" id="SSF51735">
    <property type="entry name" value="NAD(P)-binding Rossmann-fold domains"/>
    <property type="match status" value="1"/>
</dbReference>
<reference evidence="6" key="1">
    <citation type="submission" date="2018-06" db="EMBL/GenBank/DDBJ databases">
        <title>Genome assembly of Danube salmon.</title>
        <authorList>
            <person name="Macqueen D.J."/>
            <person name="Gundappa M.K."/>
        </authorList>
    </citation>
    <scope>NUCLEOTIDE SEQUENCE [LARGE SCALE GENOMIC DNA]</scope>
</reference>
<dbReference type="InterPro" id="IPR011032">
    <property type="entry name" value="GroES-like_sf"/>
</dbReference>
<sequence>MRGKLATAGKVSAGKPLSIEEMRIKIKVTRSCTIAWNHCGLNPEGVFSVVLGHEGAGTMESEAREFTLTKISPIRDTVILLYLPQCGECKFCKNHTTNLVKSSGECSGHSQQNQRQPLGCGISTGYGAAINIAKTGSTCAVLGLAVIKGCKAAEATRIIGIDLNTIRWPRSLDYSFICREALKACHKGWVTSVIIGVAAGQTWTGTGMDLTAEGVPKLVSEYMNNKLKVDDSDPHTLPFEKIRGLQLNALHQGNSNQGPWGPQHCRLSSRFKPDLARRFWSIN</sequence>
<dbReference type="SUPFAM" id="SSF50129">
    <property type="entry name" value="GroES-like"/>
    <property type="match status" value="1"/>
</dbReference>
<dbReference type="Gene3D" id="3.90.180.10">
    <property type="entry name" value="Medium-chain alcohol dehydrogenases, catalytic domain"/>
    <property type="match status" value="1"/>
</dbReference>
<dbReference type="Gene3D" id="3.40.50.720">
    <property type="entry name" value="NAD(P)-binding Rossmann-like Domain"/>
    <property type="match status" value="1"/>
</dbReference>
<evidence type="ECO:0000256" key="1">
    <source>
        <dbReference type="ARBA" id="ARBA00001947"/>
    </source>
</evidence>
<dbReference type="PANTHER" id="PTHR43880:SF12">
    <property type="entry name" value="ALCOHOL DEHYDROGENASE CLASS-3"/>
    <property type="match status" value="1"/>
</dbReference>
<keyword evidence="4" id="KW-0520">NAD</keyword>
<keyword evidence="2" id="KW-0479">Metal-binding</keyword>
<evidence type="ECO:0000256" key="3">
    <source>
        <dbReference type="ARBA" id="ARBA00022833"/>
    </source>
</evidence>
<dbReference type="GO" id="GO:0046294">
    <property type="term" value="P:formaldehyde catabolic process"/>
    <property type="evidence" value="ECO:0007669"/>
    <property type="project" value="TreeGrafter"/>
</dbReference>
<dbReference type="GeneTree" id="ENSGT00940000164379"/>
<dbReference type="GO" id="GO:0051903">
    <property type="term" value="F:S-(hydroxymethyl)glutathione dehydrogenase [NAD(P)+] activity"/>
    <property type="evidence" value="ECO:0007669"/>
    <property type="project" value="TreeGrafter"/>
</dbReference>
<name>A0A4W5PNK6_9TELE</name>
<reference evidence="5" key="2">
    <citation type="submission" date="2025-08" db="UniProtKB">
        <authorList>
            <consortium name="Ensembl"/>
        </authorList>
    </citation>
    <scope>IDENTIFICATION</scope>
</reference>
<proteinExistence type="predicted"/>
<dbReference type="InterPro" id="IPR036291">
    <property type="entry name" value="NAD(P)-bd_dom_sf"/>
</dbReference>
<comment type="cofactor">
    <cofactor evidence="1">
        <name>Zn(2+)</name>
        <dbReference type="ChEBI" id="CHEBI:29105"/>
    </cofactor>
</comment>
<dbReference type="GO" id="GO:0005829">
    <property type="term" value="C:cytosol"/>
    <property type="evidence" value="ECO:0007669"/>
    <property type="project" value="TreeGrafter"/>
</dbReference>
<keyword evidence="3" id="KW-0862">Zinc</keyword>
<evidence type="ECO:0000313" key="5">
    <source>
        <dbReference type="Ensembl" id="ENSHHUP00000063205.1"/>
    </source>
</evidence>
<dbReference type="Ensembl" id="ENSHHUT00000065347.1">
    <property type="protein sequence ID" value="ENSHHUP00000063205.1"/>
    <property type="gene ID" value="ENSHHUG00000037231.1"/>
</dbReference>